<sequence length="476" mass="53947">MSSEPDEDSDEDSPAAFLVDFGKYAGQRLDTLDERYIDWCIHPDRKDNRWYADFVERVNNYRLWKEEHKSAHGAIEPPGDTKIWFGRHLGKRFSELDEGYKQWCLHPERRVYPWYDDFVKLNNDNERWKAEHETARSPGTIIVWFGKYKGHPFSDIFNRPAYMRALLNEKNVHCSWYPKLCDIVEQYKAWLKDNKKGYRPRRRTELIQHRGILLGSWDDGSFPFDADDEYDLDDGFVVADPTSSDGSLGSEEDEDYSVDFRDKDATATDTDETISHNGTSDAEKDVDGSDASDVVSDRFITPPRSQEEGLAMLKAARAKRKVGVRVASSSGRGENTGTDLSSDNLSSASDDEAETVSPPKPRKTGCLRVMDSPDTDDDVPFGELRARWRNRWISPAIPADPKGLRPETRVDVDRKGATKTAPRPRSAKNSLAQGAGGDDQGVNVDAGQFYLSTPTTKPGQSNVPVVPPYWHLKPFR</sequence>
<gene>
    <name evidence="1" type="ORF">BV25DRAFT_1922309</name>
</gene>
<name>A0ACB8SGN4_9AGAM</name>
<organism evidence="1 2">
    <name type="scientific">Artomyces pyxidatus</name>
    <dbReference type="NCBI Taxonomy" id="48021"/>
    <lineage>
        <taxon>Eukaryota</taxon>
        <taxon>Fungi</taxon>
        <taxon>Dikarya</taxon>
        <taxon>Basidiomycota</taxon>
        <taxon>Agaricomycotina</taxon>
        <taxon>Agaricomycetes</taxon>
        <taxon>Russulales</taxon>
        <taxon>Auriscalpiaceae</taxon>
        <taxon>Artomyces</taxon>
    </lineage>
</organism>
<dbReference type="Proteomes" id="UP000814140">
    <property type="component" value="Unassembled WGS sequence"/>
</dbReference>
<proteinExistence type="predicted"/>
<protein>
    <submittedName>
        <fullName evidence="1">Uncharacterized protein</fullName>
    </submittedName>
</protein>
<evidence type="ECO:0000313" key="1">
    <source>
        <dbReference type="EMBL" id="KAI0054861.1"/>
    </source>
</evidence>
<reference evidence="1" key="2">
    <citation type="journal article" date="2022" name="New Phytol.">
        <title>Evolutionary transition to the ectomycorrhizal habit in the genomes of a hyperdiverse lineage of mushroom-forming fungi.</title>
        <authorList>
            <person name="Looney B."/>
            <person name="Miyauchi S."/>
            <person name="Morin E."/>
            <person name="Drula E."/>
            <person name="Courty P.E."/>
            <person name="Kohler A."/>
            <person name="Kuo A."/>
            <person name="LaButti K."/>
            <person name="Pangilinan J."/>
            <person name="Lipzen A."/>
            <person name="Riley R."/>
            <person name="Andreopoulos W."/>
            <person name="He G."/>
            <person name="Johnson J."/>
            <person name="Nolan M."/>
            <person name="Tritt A."/>
            <person name="Barry K.W."/>
            <person name="Grigoriev I.V."/>
            <person name="Nagy L.G."/>
            <person name="Hibbett D."/>
            <person name="Henrissat B."/>
            <person name="Matheny P.B."/>
            <person name="Labbe J."/>
            <person name="Martin F.M."/>
        </authorList>
    </citation>
    <scope>NUCLEOTIDE SEQUENCE</scope>
    <source>
        <strain evidence="1">HHB10654</strain>
    </source>
</reference>
<dbReference type="EMBL" id="MU277337">
    <property type="protein sequence ID" value="KAI0054861.1"/>
    <property type="molecule type" value="Genomic_DNA"/>
</dbReference>
<evidence type="ECO:0000313" key="2">
    <source>
        <dbReference type="Proteomes" id="UP000814140"/>
    </source>
</evidence>
<accession>A0ACB8SGN4</accession>
<reference evidence="1" key="1">
    <citation type="submission" date="2021-03" db="EMBL/GenBank/DDBJ databases">
        <authorList>
            <consortium name="DOE Joint Genome Institute"/>
            <person name="Ahrendt S."/>
            <person name="Looney B.P."/>
            <person name="Miyauchi S."/>
            <person name="Morin E."/>
            <person name="Drula E."/>
            <person name="Courty P.E."/>
            <person name="Chicoki N."/>
            <person name="Fauchery L."/>
            <person name="Kohler A."/>
            <person name="Kuo A."/>
            <person name="Labutti K."/>
            <person name="Pangilinan J."/>
            <person name="Lipzen A."/>
            <person name="Riley R."/>
            <person name="Andreopoulos W."/>
            <person name="He G."/>
            <person name="Johnson J."/>
            <person name="Barry K.W."/>
            <person name="Grigoriev I.V."/>
            <person name="Nagy L."/>
            <person name="Hibbett D."/>
            <person name="Henrissat B."/>
            <person name="Matheny P.B."/>
            <person name="Labbe J."/>
            <person name="Martin F."/>
        </authorList>
    </citation>
    <scope>NUCLEOTIDE SEQUENCE</scope>
    <source>
        <strain evidence="1">HHB10654</strain>
    </source>
</reference>
<keyword evidence="2" id="KW-1185">Reference proteome</keyword>
<comment type="caution">
    <text evidence="1">The sequence shown here is derived from an EMBL/GenBank/DDBJ whole genome shotgun (WGS) entry which is preliminary data.</text>
</comment>